<evidence type="ECO:0000313" key="3">
    <source>
        <dbReference type="EMBL" id="MFB9523425.1"/>
    </source>
</evidence>
<reference evidence="3 4" key="1">
    <citation type="submission" date="2024-09" db="EMBL/GenBank/DDBJ databases">
        <authorList>
            <person name="Sun Q."/>
            <person name="Mori K."/>
        </authorList>
    </citation>
    <scope>NUCLEOTIDE SEQUENCE [LARGE SCALE GENOMIC DNA]</scope>
    <source>
        <strain evidence="3 4">JCM 4362</strain>
    </source>
</reference>
<organism evidence="3 4">
    <name type="scientific">Streptomyces cremeus</name>
    <dbReference type="NCBI Taxonomy" id="66881"/>
    <lineage>
        <taxon>Bacteria</taxon>
        <taxon>Bacillati</taxon>
        <taxon>Actinomycetota</taxon>
        <taxon>Actinomycetes</taxon>
        <taxon>Kitasatosporales</taxon>
        <taxon>Streptomycetaceae</taxon>
        <taxon>Streptomyces</taxon>
    </lineage>
</organism>
<sequence>MTRRRCICTGSSRRTPRYGDRGSPFRQRPHCRDSTRRTARHGRLRPCMPSFLSAEGIREVVLPPGALPGVFAHIPGRAPQAVSCTIPPGACLLVVTDGVTEARDSRPNSST</sequence>
<evidence type="ECO:0000259" key="2">
    <source>
        <dbReference type="Pfam" id="PF07228"/>
    </source>
</evidence>
<comment type="caution">
    <text evidence="3">The sequence shown here is derived from an EMBL/GenBank/DDBJ whole genome shotgun (WGS) entry which is preliminary data.</text>
</comment>
<name>A0ABV5PJN2_STRCM</name>
<dbReference type="InterPro" id="IPR036457">
    <property type="entry name" value="PPM-type-like_dom_sf"/>
</dbReference>
<keyword evidence="4" id="KW-1185">Reference proteome</keyword>
<gene>
    <name evidence="3" type="ORF">ACFFTU_26125</name>
</gene>
<accession>A0ABV5PJN2</accession>
<dbReference type="Pfam" id="PF07228">
    <property type="entry name" value="SpoIIE"/>
    <property type="match status" value="1"/>
</dbReference>
<evidence type="ECO:0000256" key="1">
    <source>
        <dbReference type="SAM" id="MobiDB-lite"/>
    </source>
</evidence>
<dbReference type="Proteomes" id="UP001589718">
    <property type="component" value="Unassembled WGS sequence"/>
</dbReference>
<evidence type="ECO:0000313" key="4">
    <source>
        <dbReference type="Proteomes" id="UP001589718"/>
    </source>
</evidence>
<dbReference type="InterPro" id="IPR001932">
    <property type="entry name" value="PPM-type_phosphatase-like_dom"/>
</dbReference>
<dbReference type="EMBL" id="JBHMCR010000017">
    <property type="protein sequence ID" value="MFB9523425.1"/>
    <property type="molecule type" value="Genomic_DNA"/>
</dbReference>
<dbReference type="Gene3D" id="3.60.40.10">
    <property type="entry name" value="PPM-type phosphatase domain"/>
    <property type="match status" value="1"/>
</dbReference>
<protein>
    <submittedName>
        <fullName evidence="3">SpoIIE family protein phosphatase</fullName>
    </submittedName>
</protein>
<feature type="domain" description="PPM-type phosphatase" evidence="2">
    <location>
        <begin position="49"/>
        <end position="106"/>
    </location>
</feature>
<proteinExistence type="predicted"/>
<dbReference type="RefSeq" id="WP_380837553.1">
    <property type="nucleotide sequence ID" value="NZ_JBHMCR010000017.1"/>
</dbReference>
<feature type="region of interest" description="Disordered" evidence="1">
    <location>
        <begin position="1"/>
        <end position="40"/>
    </location>
</feature>